<dbReference type="RefSeq" id="WP_223916661.1">
    <property type="nucleotide sequence ID" value="NZ_BPNG01000070.1"/>
</dbReference>
<gene>
    <name evidence="1" type="ORF">KAM343_30990</name>
</gene>
<evidence type="ECO:0000313" key="1">
    <source>
        <dbReference type="EMBL" id="GJA42303.1"/>
    </source>
</evidence>
<reference evidence="1" key="1">
    <citation type="submission" date="2021-07" db="EMBL/GenBank/DDBJ databases">
        <title>Draft genome sequence of carbapenem-resistant Aeromonas spp. in Japan.</title>
        <authorList>
            <person name="Maehana S."/>
            <person name="Suzuki M."/>
            <person name="Kitasato H."/>
        </authorList>
    </citation>
    <scope>NUCLEOTIDE SEQUENCE</scope>
    <source>
        <strain evidence="1">KAM343</strain>
    </source>
</reference>
<comment type="caution">
    <text evidence="1">The sequence shown here is derived from an EMBL/GenBank/DDBJ whole genome shotgun (WGS) entry which is preliminary data.</text>
</comment>
<proteinExistence type="predicted"/>
<name>A0AAV4YMW3_AERCA</name>
<dbReference type="Proteomes" id="UP000886939">
    <property type="component" value="Unassembled WGS sequence"/>
</dbReference>
<accession>A0AAV4YMW3</accession>
<dbReference type="AlphaFoldDB" id="A0AAV4YMW3"/>
<protein>
    <submittedName>
        <fullName evidence="1">Uncharacterized protein</fullName>
    </submittedName>
</protein>
<evidence type="ECO:0000313" key="2">
    <source>
        <dbReference type="Proteomes" id="UP000886939"/>
    </source>
</evidence>
<sequence>MKSDFKVAYHEIDFLVPAQKFNIQFSYVSKKGLSFIREFLLRLIHVAPMSKLQLSTFFGLSRRETEEAILDLVQRSELTLSADGLLTLTDKAKSYFHEIGEAPQLSIIQDSGAYLSFDMATLTCFSSGNVKRAQKSGLFIKVDDKTLSQSQMLVERQFQYQFNQILDKGFLPNVKSQDIKDIPTVYTVKSVDKLQEFHIALNAIFEMNSEGMAVERQDYDEFNNSEIVHENISLTVSRMLKANNSVSIFKSMVSLGDEDTIKLFDSGSNLIIPSYMQDLQALEWYGTSGRTTFLGPIYSKQNWDLLQKMMAPILDSRIKGKKDQGSDRFIWLSPSDPFWGKSARFVSCLSDFLGRSKTKDKKIYNPTLYVPVAGFDDARGARQWARELADYKSNINGLVDGFLDGNVEFLYLENEIVVVIYHFSNPGILPVTMPLGFISTSKAVVNRIGALVTGYVDGSSAFDKKNDCGNVELMSINR</sequence>
<dbReference type="EMBL" id="BPNI01000073">
    <property type="protein sequence ID" value="GJA42303.1"/>
    <property type="molecule type" value="Genomic_DNA"/>
</dbReference>
<organism evidence="1 2">
    <name type="scientific">Aeromonas caviae</name>
    <name type="common">Aeromonas punctata</name>
    <dbReference type="NCBI Taxonomy" id="648"/>
    <lineage>
        <taxon>Bacteria</taxon>
        <taxon>Pseudomonadati</taxon>
        <taxon>Pseudomonadota</taxon>
        <taxon>Gammaproteobacteria</taxon>
        <taxon>Aeromonadales</taxon>
        <taxon>Aeromonadaceae</taxon>
        <taxon>Aeromonas</taxon>
    </lineage>
</organism>